<dbReference type="InterPro" id="IPR050595">
    <property type="entry name" value="Bact_response_regulator"/>
</dbReference>
<dbReference type="SMART" id="SM00448">
    <property type="entry name" value="REC"/>
    <property type="match status" value="1"/>
</dbReference>
<dbReference type="Gene3D" id="3.40.50.2300">
    <property type="match status" value="1"/>
</dbReference>
<dbReference type="EMBL" id="MEUJ01000003">
    <property type="protein sequence ID" value="OGC40568.1"/>
    <property type="molecule type" value="Genomic_DNA"/>
</dbReference>
<dbReference type="PANTHER" id="PTHR44591">
    <property type="entry name" value="STRESS RESPONSE REGULATOR PROTEIN 1"/>
    <property type="match status" value="1"/>
</dbReference>
<evidence type="ECO:0000313" key="4">
    <source>
        <dbReference type="EMBL" id="OGC40568.1"/>
    </source>
</evidence>
<organism evidence="4 5">
    <name type="scientific">candidate division WOR-1 bacterium RIFOXYC2_FULL_46_14</name>
    <dbReference type="NCBI Taxonomy" id="1802587"/>
    <lineage>
        <taxon>Bacteria</taxon>
        <taxon>Bacillati</taxon>
        <taxon>Saganbacteria</taxon>
    </lineage>
</organism>
<protein>
    <recommendedName>
        <fullName evidence="3">Response regulatory domain-containing protein</fullName>
    </recommendedName>
</protein>
<evidence type="ECO:0000259" key="3">
    <source>
        <dbReference type="PROSITE" id="PS50110"/>
    </source>
</evidence>
<accession>A0A1F4U6H6</accession>
<dbReference type="InterPro" id="IPR011006">
    <property type="entry name" value="CheY-like_superfamily"/>
</dbReference>
<keyword evidence="1 2" id="KW-0597">Phosphoprotein</keyword>
<evidence type="ECO:0000256" key="2">
    <source>
        <dbReference type="PROSITE-ProRule" id="PRU00169"/>
    </source>
</evidence>
<reference evidence="4 5" key="1">
    <citation type="journal article" date="2016" name="Nat. Commun.">
        <title>Thousands of microbial genomes shed light on interconnected biogeochemical processes in an aquifer system.</title>
        <authorList>
            <person name="Anantharaman K."/>
            <person name="Brown C.T."/>
            <person name="Hug L.A."/>
            <person name="Sharon I."/>
            <person name="Castelle C.J."/>
            <person name="Probst A.J."/>
            <person name="Thomas B.C."/>
            <person name="Singh A."/>
            <person name="Wilkins M.J."/>
            <person name="Karaoz U."/>
            <person name="Brodie E.L."/>
            <person name="Williams K.H."/>
            <person name="Hubbard S.S."/>
            <person name="Banfield J.F."/>
        </authorList>
    </citation>
    <scope>NUCLEOTIDE SEQUENCE [LARGE SCALE GENOMIC DNA]</scope>
</reference>
<proteinExistence type="predicted"/>
<dbReference type="InterPro" id="IPR001789">
    <property type="entry name" value="Sig_transdc_resp-reg_receiver"/>
</dbReference>
<gene>
    <name evidence="4" type="ORF">A2438_06080</name>
</gene>
<feature type="domain" description="Response regulatory" evidence="3">
    <location>
        <begin position="7"/>
        <end position="116"/>
    </location>
</feature>
<evidence type="ECO:0000256" key="1">
    <source>
        <dbReference type="ARBA" id="ARBA00022553"/>
    </source>
</evidence>
<evidence type="ECO:0000313" key="5">
    <source>
        <dbReference type="Proteomes" id="UP000179242"/>
    </source>
</evidence>
<dbReference type="PANTHER" id="PTHR44591:SF3">
    <property type="entry name" value="RESPONSE REGULATORY DOMAIN-CONTAINING PROTEIN"/>
    <property type="match status" value="1"/>
</dbReference>
<dbReference type="SUPFAM" id="SSF52172">
    <property type="entry name" value="CheY-like"/>
    <property type="match status" value="1"/>
</dbReference>
<dbReference type="PROSITE" id="PS50110">
    <property type="entry name" value="RESPONSE_REGULATORY"/>
    <property type="match status" value="1"/>
</dbReference>
<feature type="modified residue" description="4-aspartylphosphate" evidence="2">
    <location>
        <position position="56"/>
    </location>
</feature>
<comment type="caution">
    <text evidence="4">The sequence shown here is derived from an EMBL/GenBank/DDBJ whole genome shotgun (WGS) entry which is preliminary data.</text>
</comment>
<dbReference type="AlphaFoldDB" id="A0A1F4U6H6"/>
<dbReference type="Pfam" id="PF00072">
    <property type="entry name" value="Response_reg"/>
    <property type="match status" value="1"/>
</dbReference>
<name>A0A1F4U6H6_UNCSA</name>
<sequence>MKKNKGKIILIDDDEVFCEELTKIIRSEGYQISAFSDSLRGLDSLSNNVYDLLLLDLKTPHLSGSDVLSIIRQKGIKIKIIVITGNPDKEKIGIPDLVLVKPFDPKHLIAKIKELTETED</sequence>
<dbReference type="Proteomes" id="UP000179242">
    <property type="component" value="Unassembled WGS sequence"/>
</dbReference>
<dbReference type="GO" id="GO:0000160">
    <property type="term" value="P:phosphorelay signal transduction system"/>
    <property type="evidence" value="ECO:0007669"/>
    <property type="project" value="InterPro"/>
</dbReference>